<accession>A0ACC1PI94</accession>
<name>A0ACC1PI94_9APHY</name>
<dbReference type="EMBL" id="JANSHE010002282">
    <property type="protein sequence ID" value="KAJ2993304.1"/>
    <property type="molecule type" value="Genomic_DNA"/>
</dbReference>
<sequence length="275" mass="29687">MPDPAESRTSASGECELKSSNGSLNHYPLPASFSERLARVHIQYQIVVTVHRSRFRVDSTLGTVIGYCPIIRPDAPSPARQIAYIENSPLIGPDGDPDGWECLAPLRIHGSVFSARAVEAISTLALAKPVSASASLYGHDRAGSDIASQLCYTRGSVIPCLLTIETADPQALLLLSAPRSPVVRLVRRISTQEATAGSVGLKKFPSLEYESTVQEISTAIWWPERANDAGDSQKRVLHGEIQLSSSLKPSCRLGKFELSVCPLIVSSHLQRVTCS</sequence>
<gene>
    <name evidence="1" type="ORF">NUW54_g7747</name>
</gene>
<organism evidence="1 2">
    <name type="scientific">Trametes sanguinea</name>
    <dbReference type="NCBI Taxonomy" id="158606"/>
    <lineage>
        <taxon>Eukaryota</taxon>
        <taxon>Fungi</taxon>
        <taxon>Dikarya</taxon>
        <taxon>Basidiomycota</taxon>
        <taxon>Agaricomycotina</taxon>
        <taxon>Agaricomycetes</taxon>
        <taxon>Polyporales</taxon>
        <taxon>Polyporaceae</taxon>
        <taxon>Trametes</taxon>
    </lineage>
</organism>
<evidence type="ECO:0000313" key="2">
    <source>
        <dbReference type="Proteomes" id="UP001144978"/>
    </source>
</evidence>
<comment type="caution">
    <text evidence="1">The sequence shown here is derived from an EMBL/GenBank/DDBJ whole genome shotgun (WGS) entry which is preliminary data.</text>
</comment>
<proteinExistence type="predicted"/>
<protein>
    <submittedName>
        <fullName evidence="1">Uncharacterized protein</fullName>
    </submittedName>
</protein>
<keyword evidence="2" id="KW-1185">Reference proteome</keyword>
<reference evidence="1" key="1">
    <citation type="submission" date="2022-08" db="EMBL/GenBank/DDBJ databases">
        <title>Genome Sequence of Pycnoporus sanguineus.</title>
        <authorList>
            <person name="Buettner E."/>
        </authorList>
    </citation>
    <scope>NUCLEOTIDE SEQUENCE</scope>
    <source>
        <strain evidence="1">CG-C14</strain>
    </source>
</reference>
<evidence type="ECO:0000313" key="1">
    <source>
        <dbReference type="EMBL" id="KAJ2993304.1"/>
    </source>
</evidence>
<dbReference type="Proteomes" id="UP001144978">
    <property type="component" value="Unassembled WGS sequence"/>
</dbReference>